<evidence type="ECO:0000256" key="1">
    <source>
        <dbReference type="SAM" id="Phobius"/>
    </source>
</evidence>
<name>A0A5R9E7M9_9ACTN</name>
<keyword evidence="1" id="KW-0472">Membrane</keyword>
<keyword evidence="1" id="KW-0812">Transmembrane</keyword>
<keyword evidence="1" id="KW-1133">Transmembrane helix</keyword>
<gene>
    <name evidence="2" type="ORF">FEF34_14925</name>
</gene>
<organism evidence="2 3">
    <name type="scientific">Streptomyces marianii</name>
    <dbReference type="NCBI Taxonomy" id="1817406"/>
    <lineage>
        <taxon>Bacteria</taxon>
        <taxon>Bacillati</taxon>
        <taxon>Actinomycetota</taxon>
        <taxon>Actinomycetes</taxon>
        <taxon>Kitasatosporales</taxon>
        <taxon>Streptomycetaceae</taxon>
        <taxon>Streptomyces</taxon>
    </lineage>
</organism>
<dbReference type="AlphaFoldDB" id="A0A5R9E7M9"/>
<dbReference type="EMBL" id="VAWE01000001">
    <property type="protein sequence ID" value="TLQ44244.1"/>
    <property type="molecule type" value="Genomic_DNA"/>
</dbReference>
<dbReference type="RefSeq" id="WP_138053641.1">
    <property type="nucleotide sequence ID" value="NZ_VAWE01000001.1"/>
</dbReference>
<feature type="transmembrane region" description="Helical" evidence="1">
    <location>
        <begin position="26"/>
        <end position="43"/>
    </location>
</feature>
<comment type="caution">
    <text evidence="2">The sequence shown here is derived from an EMBL/GenBank/DDBJ whole genome shotgun (WGS) entry which is preliminary data.</text>
</comment>
<protein>
    <submittedName>
        <fullName evidence="2">Uncharacterized protein</fullName>
    </submittedName>
</protein>
<evidence type="ECO:0000313" key="2">
    <source>
        <dbReference type="EMBL" id="TLQ44244.1"/>
    </source>
</evidence>
<sequence length="61" mass="6544">MPRLRLPAVAPGHGDDGQAGGFSRQLLLNLVGIVLAGTLTLLVQKRPWTRRRRAMSKPAGA</sequence>
<keyword evidence="3" id="KW-1185">Reference proteome</keyword>
<accession>A0A5R9E7M9</accession>
<dbReference type="Proteomes" id="UP000305921">
    <property type="component" value="Unassembled WGS sequence"/>
</dbReference>
<dbReference type="OrthoDB" id="8061853at2"/>
<proteinExistence type="predicted"/>
<evidence type="ECO:0000313" key="3">
    <source>
        <dbReference type="Proteomes" id="UP000305921"/>
    </source>
</evidence>
<reference evidence="2 3" key="1">
    <citation type="submission" date="2019-05" db="EMBL/GenBank/DDBJ databases">
        <title>Streptomyces marianii sp. nov., a novel marine actinomycete from southern coast of India.</title>
        <authorList>
            <person name="Iniyan A.M."/>
            <person name="Wink J."/>
            <person name="Ramprasad E."/>
            <person name="Ramana C.V."/>
            <person name="Bunk B."/>
            <person name="Sproer C."/>
            <person name="Joseph F.-J.R.S."/>
            <person name="Vincent S.G.P."/>
        </authorList>
    </citation>
    <scope>NUCLEOTIDE SEQUENCE [LARGE SCALE GENOMIC DNA]</scope>
    <source>
        <strain evidence="2 3">ICN19</strain>
    </source>
</reference>